<evidence type="ECO:0000259" key="6">
    <source>
        <dbReference type="PROSITE" id="PS50043"/>
    </source>
</evidence>
<keyword evidence="1 5" id="KW-0597">Phosphoprotein</keyword>
<dbReference type="EMBL" id="FNTX01000002">
    <property type="protein sequence ID" value="SEE95549.1"/>
    <property type="molecule type" value="Genomic_DNA"/>
</dbReference>
<dbReference type="InterPro" id="IPR011006">
    <property type="entry name" value="CheY-like_superfamily"/>
</dbReference>
<dbReference type="InterPro" id="IPR039420">
    <property type="entry name" value="WalR-like"/>
</dbReference>
<dbReference type="PANTHER" id="PTHR43214">
    <property type="entry name" value="TWO-COMPONENT RESPONSE REGULATOR"/>
    <property type="match status" value="1"/>
</dbReference>
<dbReference type="Proteomes" id="UP000199220">
    <property type="component" value="Unassembled WGS sequence"/>
</dbReference>
<dbReference type="PROSITE" id="PS50043">
    <property type="entry name" value="HTH_LUXR_2"/>
    <property type="match status" value="1"/>
</dbReference>
<keyword evidence="3 8" id="KW-0238">DNA-binding</keyword>
<dbReference type="SMART" id="SM00421">
    <property type="entry name" value="HTH_LUXR"/>
    <property type="match status" value="1"/>
</dbReference>
<evidence type="ECO:0000256" key="1">
    <source>
        <dbReference type="ARBA" id="ARBA00022553"/>
    </source>
</evidence>
<dbReference type="GO" id="GO:0000160">
    <property type="term" value="P:phosphorelay signal transduction system"/>
    <property type="evidence" value="ECO:0007669"/>
    <property type="project" value="InterPro"/>
</dbReference>
<dbReference type="AlphaFoldDB" id="A0A1H5N1R9"/>
<protein>
    <submittedName>
        <fullName evidence="8">DNA-binding response regulator, NarL/FixJ family, contains REC and HTH domains</fullName>
    </submittedName>
</protein>
<feature type="domain" description="HTH luxR-type" evidence="6">
    <location>
        <begin position="151"/>
        <end position="216"/>
    </location>
</feature>
<dbReference type="PROSITE" id="PS50110">
    <property type="entry name" value="RESPONSE_REGULATORY"/>
    <property type="match status" value="1"/>
</dbReference>
<keyword evidence="2" id="KW-0805">Transcription regulation</keyword>
<gene>
    <name evidence="8" type="ORF">SAMN04488554_3855</name>
</gene>
<evidence type="ECO:0000256" key="2">
    <source>
        <dbReference type="ARBA" id="ARBA00023015"/>
    </source>
</evidence>
<dbReference type="GO" id="GO:0003677">
    <property type="term" value="F:DNA binding"/>
    <property type="evidence" value="ECO:0007669"/>
    <property type="project" value="UniProtKB-KW"/>
</dbReference>
<dbReference type="Pfam" id="PF00072">
    <property type="entry name" value="Response_reg"/>
    <property type="match status" value="1"/>
</dbReference>
<dbReference type="SUPFAM" id="SSF46894">
    <property type="entry name" value="C-terminal effector domain of the bipartite response regulators"/>
    <property type="match status" value="1"/>
</dbReference>
<accession>A0A1H5N1R9</accession>
<dbReference type="InterPro" id="IPR058245">
    <property type="entry name" value="NreC/VraR/RcsB-like_REC"/>
</dbReference>
<dbReference type="Gene3D" id="3.40.50.2300">
    <property type="match status" value="1"/>
</dbReference>
<dbReference type="Pfam" id="PF00196">
    <property type="entry name" value="GerE"/>
    <property type="match status" value="1"/>
</dbReference>
<dbReference type="CDD" id="cd06170">
    <property type="entry name" value="LuxR_C_like"/>
    <property type="match status" value="1"/>
</dbReference>
<reference evidence="9" key="1">
    <citation type="submission" date="2016-10" db="EMBL/GenBank/DDBJ databases">
        <authorList>
            <person name="Varghese N."/>
            <person name="Submissions S."/>
        </authorList>
    </citation>
    <scope>NUCLEOTIDE SEQUENCE [LARGE SCALE GENOMIC DNA]</scope>
    <source>
        <strain evidence="9">DSM 21368</strain>
    </source>
</reference>
<evidence type="ECO:0000256" key="5">
    <source>
        <dbReference type="PROSITE-ProRule" id="PRU00169"/>
    </source>
</evidence>
<feature type="domain" description="Response regulatory" evidence="7">
    <location>
        <begin position="6"/>
        <end position="122"/>
    </location>
</feature>
<dbReference type="RefSeq" id="WP_217632513.1">
    <property type="nucleotide sequence ID" value="NZ_FNTX01000002.1"/>
</dbReference>
<dbReference type="PROSITE" id="PS00622">
    <property type="entry name" value="HTH_LUXR_1"/>
    <property type="match status" value="1"/>
</dbReference>
<dbReference type="InterPro" id="IPR016032">
    <property type="entry name" value="Sig_transdc_resp-reg_C-effctor"/>
</dbReference>
<evidence type="ECO:0000313" key="8">
    <source>
        <dbReference type="EMBL" id="SEE95549.1"/>
    </source>
</evidence>
<dbReference type="STRING" id="648782.SAMN04488554_3855"/>
<evidence type="ECO:0000313" key="9">
    <source>
        <dbReference type="Proteomes" id="UP000199220"/>
    </source>
</evidence>
<dbReference type="CDD" id="cd17535">
    <property type="entry name" value="REC_NarL-like"/>
    <property type="match status" value="1"/>
</dbReference>
<sequence length="220" mass="23446">MDRRHRILIVDDDAMVRAGLRLMLRSATDIEVVAEATDGDEVVAAVQAHHPDVVLMDLRMSRMDGIAATRAVLALPSPPHVISLTTWDVSEAVLRSIDAGAAGFLLKTGSPEEIMRAVRAVVAGDAVLSPRSTRQVLDQLTTDGGAARAYARDLMSALTERERDVTVGVARGLSNAEVAHQLYVSEATVKSHLASAQAKLDVRNRVGVAVLAERAGLLAD</sequence>
<organism evidence="8 9">
    <name type="scientific">Ruania alba</name>
    <dbReference type="NCBI Taxonomy" id="648782"/>
    <lineage>
        <taxon>Bacteria</taxon>
        <taxon>Bacillati</taxon>
        <taxon>Actinomycetota</taxon>
        <taxon>Actinomycetes</taxon>
        <taxon>Micrococcales</taxon>
        <taxon>Ruaniaceae</taxon>
        <taxon>Ruania</taxon>
    </lineage>
</organism>
<evidence type="ECO:0000259" key="7">
    <source>
        <dbReference type="PROSITE" id="PS50110"/>
    </source>
</evidence>
<proteinExistence type="predicted"/>
<dbReference type="InterPro" id="IPR000792">
    <property type="entry name" value="Tscrpt_reg_LuxR_C"/>
</dbReference>
<evidence type="ECO:0000256" key="4">
    <source>
        <dbReference type="ARBA" id="ARBA00023163"/>
    </source>
</evidence>
<feature type="modified residue" description="4-aspartylphosphate" evidence="5">
    <location>
        <position position="57"/>
    </location>
</feature>
<name>A0A1H5N1R9_9MICO</name>
<dbReference type="PANTHER" id="PTHR43214:SF24">
    <property type="entry name" value="TRANSCRIPTIONAL REGULATORY PROTEIN NARL-RELATED"/>
    <property type="match status" value="1"/>
</dbReference>
<dbReference type="InterPro" id="IPR001789">
    <property type="entry name" value="Sig_transdc_resp-reg_receiver"/>
</dbReference>
<keyword evidence="4" id="KW-0804">Transcription</keyword>
<evidence type="ECO:0000256" key="3">
    <source>
        <dbReference type="ARBA" id="ARBA00023125"/>
    </source>
</evidence>
<keyword evidence="9" id="KW-1185">Reference proteome</keyword>
<dbReference type="SMART" id="SM00448">
    <property type="entry name" value="REC"/>
    <property type="match status" value="1"/>
</dbReference>
<dbReference type="PRINTS" id="PR00038">
    <property type="entry name" value="HTHLUXR"/>
</dbReference>
<dbReference type="SUPFAM" id="SSF52172">
    <property type="entry name" value="CheY-like"/>
    <property type="match status" value="1"/>
</dbReference>
<dbReference type="GO" id="GO:0006355">
    <property type="term" value="P:regulation of DNA-templated transcription"/>
    <property type="evidence" value="ECO:0007669"/>
    <property type="project" value="InterPro"/>
</dbReference>